<dbReference type="PANTHER" id="PTHR48085">
    <property type="entry name" value="CADMIUM/ZINC-TRANSPORTING ATPASE HMA2-RELATED"/>
    <property type="match status" value="1"/>
</dbReference>
<dbReference type="Pfam" id="PF00122">
    <property type="entry name" value="E1-E2_ATPase"/>
    <property type="match status" value="1"/>
</dbReference>
<keyword evidence="4 10" id="KW-0812">Transmembrane</keyword>
<dbReference type="PRINTS" id="PR00120">
    <property type="entry name" value="HATPASE"/>
</dbReference>
<evidence type="ECO:0000313" key="13">
    <source>
        <dbReference type="EMBL" id="MEQ2565914.1"/>
    </source>
</evidence>
<evidence type="ECO:0000256" key="4">
    <source>
        <dbReference type="ARBA" id="ARBA00022692"/>
    </source>
</evidence>
<dbReference type="PROSITE" id="PS01229">
    <property type="entry name" value="COF_2"/>
    <property type="match status" value="1"/>
</dbReference>
<dbReference type="InterPro" id="IPR059000">
    <property type="entry name" value="ATPase_P-type_domA"/>
</dbReference>
<organism evidence="13 14">
    <name type="scientific">Ruminococcoides intestinihominis</name>
    <dbReference type="NCBI Taxonomy" id="3133161"/>
    <lineage>
        <taxon>Bacteria</taxon>
        <taxon>Bacillati</taxon>
        <taxon>Bacillota</taxon>
        <taxon>Clostridia</taxon>
        <taxon>Eubacteriales</taxon>
        <taxon>Oscillospiraceae</taxon>
        <taxon>Ruminococcoides</taxon>
    </lineage>
</organism>
<evidence type="ECO:0000256" key="9">
    <source>
        <dbReference type="ARBA" id="ARBA00049338"/>
    </source>
</evidence>
<comment type="catalytic activity">
    <reaction evidence="9">
        <text>Cd(2+)(in) + ATP + H2O = Cd(2+)(out) + ADP + phosphate + H(+)</text>
        <dbReference type="Rhea" id="RHEA:12132"/>
        <dbReference type="ChEBI" id="CHEBI:15377"/>
        <dbReference type="ChEBI" id="CHEBI:15378"/>
        <dbReference type="ChEBI" id="CHEBI:30616"/>
        <dbReference type="ChEBI" id="CHEBI:43474"/>
        <dbReference type="ChEBI" id="CHEBI:48775"/>
        <dbReference type="ChEBI" id="CHEBI:456216"/>
        <dbReference type="EC" id="7.2.2.21"/>
    </reaction>
</comment>
<dbReference type="SFLD" id="SFLDF00027">
    <property type="entry name" value="p-type_atpase"/>
    <property type="match status" value="1"/>
</dbReference>
<dbReference type="NCBIfam" id="TIGR01494">
    <property type="entry name" value="ATPase_P-type"/>
    <property type="match status" value="1"/>
</dbReference>
<dbReference type="InterPro" id="IPR023214">
    <property type="entry name" value="HAD_sf"/>
</dbReference>
<evidence type="ECO:0000259" key="12">
    <source>
        <dbReference type="Pfam" id="PF00122"/>
    </source>
</evidence>
<keyword evidence="5" id="KW-1278">Translocase</keyword>
<dbReference type="NCBIfam" id="TIGR01525">
    <property type="entry name" value="ATPase-IB_hvy"/>
    <property type="match status" value="1"/>
</dbReference>
<evidence type="ECO:0000313" key="14">
    <source>
        <dbReference type="Proteomes" id="UP001478133"/>
    </source>
</evidence>
<dbReference type="NCBIfam" id="TIGR01512">
    <property type="entry name" value="ATPase-IB2_Cd"/>
    <property type="match status" value="1"/>
</dbReference>
<dbReference type="InterPro" id="IPR018303">
    <property type="entry name" value="ATPase_P-typ_P_site"/>
</dbReference>
<keyword evidence="14" id="KW-1185">Reference proteome</keyword>
<dbReference type="Gene3D" id="2.70.150.10">
    <property type="entry name" value="Calcium-transporting ATPase, cytoplasmic transduction domain A"/>
    <property type="match status" value="1"/>
</dbReference>
<dbReference type="EC" id="7.2.2.21" evidence="8"/>
<dbReference type="InterPro" id="IPR044492">
    <property type="entry name" value="P_typ_ATPase_HD_dom"/>
</dbReference>
<gene>
    <name evidence="13" type="ORF">ABFO16_06645</name>
</gene>
<dbReference type="Gene3D" id="3.40.50.1000">
    <property type="entry name" value="HAD superfamily/HAD-like"/>
    <property type="match status" value="1"/>
</dbReference>
<dbReference type="InterPro" id="IPR023299">
    <property type="entry name" value="ATPase_P-typ_cyto_dom_N"/>
</dbReference>
<dbReference type="PANTHER" id="PTHR48085:SF5">
    <property type="entry name" value="CADMIUM_ZINC-TRANSPORTING ATPASE HMA4-RELATED"/>
    <property type="match status" value="1"/>
</dbReference>
<dbReference type="SFLD" id="SFLDG00002">
    <property type="entry name" value="C1.7:_P-type_atpase_like"/>
    <property type="match status" value="1"/>
</dbReference>
<feature type="transmembrane region" description="Helical" evidence="10">
    <location>
        <begin position="649"/>
        <end position="674"/>
    </location>
</feature>
<comment type="caution">
    <text evidence="13">The sequence shown here is derived from an EMBL/GenBank/DDBJ whole genome shotgun (WGS) entry which is preliminary data.</text>
</comment>
<feature type="domain" description="P-type ATPase A" evidence="12">
    <location>
        <begin position="196"/>
        <end position="293"/>
    </location>
</feature>
<dbReference type="Pfam" id="PF00702">
    <property type="entry name" value="Hydrolase"/>
    <property type="match status" value="1"/>
</dbReference>
<keyword evidence="3" id="KW-0104">Cadmium</keyword>
<comment type="similarity">
    <text evidence="2 10">Belongs to the cation transport ATPase (P-type) (TC 3.A.3) family. Type IB subfamily.</text>
</comment>
<dbReference type="SUPFAM" id="SSF81653">
    <property type="entry name" value="Calcium ATPase, transduction domain A"/>
    <property type="match status" value="1"/>
</dbReference>
<dbReference type="SUPFAM" id="SSF56784">
    <property type="entry name" value="HAD-like"/>
    <property type="match status" value="1"/>
</dbReference>
<name>A0ABV1HUA7_9FIRM</name>
<feature type="compositionally biased region" description="Basic and acidic residues" evidence="11">
    <location>
        <begin position="692"/>
        <end position="705"/>
    </location>
</feature>
<dbReference type="SFLD" id="SFLDS00003">
    <property type="entry name" value="Haloacid_Dehalogenase"/>
    <property type="match status" value="1"/>
</dbReference>
<keyword evidence="6 10" id="KW-1133">Transmembrane helix</keyword>
<keyword evidence="10" id="KW-1003">Cell membrane</keyword>
<evidence type="ECO:0000256" key="10">
    <source>
        <dbReference type="RuleBase" id="RU362081"/>
    </source>
</evidence>
<dbReference type="Gene3D" id="3.40.1110.10">
    <property type="entry name" value="Calcium-transporting ATPase, cytoplasmic domain N"/>
    <property type="match status" value="1"/>
</dbReference>
<keyword evidence="7 10" id="KW-0472">Membrane</keyword>
<dbReference type="EMBL" id="JBBMFI010000022">
    <property type="protein sequence ID" value="MEQ2565914.1"/>
    <property type="molecule type" value="Genomic_DNA"/>
</dbReference>
<feature type="region of interest" description="Disordered" evidence="11">
    <location>
        <begin position="692"/>
        <end position="711"/>
    </location>
</feature>
<evidence type="ECO:0000256" key="8">
    <source>
        <dbReference type="ARBA" id="ARBA00039103"/>
    </source>
</evidence>
<comment type="caution">
    <text evidence="10">Lacks conserved residue(s) required for the propagation of feature annotation.</text>
</comment>
<evidence type="ECO:0000256" key="2">
    <source>
        <dbReference type="ARBA" id="ARBA00006024"/>
    </source>
</evidence>
<dbReference type="InterPro" id="IPR001757">
    <property type="entry name" value="P_typ_ATPase"/>
</dbReference>
<proteinExistence type="inferred from homology"/>
<dbReference type="InterPro" id="IPR008250">
    <property type="entry name" value="ATPase_P-typ_transduc_dom_A_sf"/>
</dbReference>
<dbReference type="InterPro" id="IPR036412">
    <property type="entry name" value="HAD-like_sf"/>
</dbReference>
<evidence type="ECO:0000256" key="7">
    <source>
        <dbReference type="ARBA" id="ARBA00023136"/>
    </source>
</evidence>
<sequence>MKFKIVYDKPCRIRFRCGNYAIPKEYEESIRFYISTNSFVKEVYVTSINGGILVMYKTGFRDKVVELVKNLNINTLAPMTEKREYGIKEIDKEFKDSLLKIALKRVFFKAFIPNPIATALTIYNSVKYIKNGLKALSECKLNVDVLDSASIVACFVRKNFKTASTVMFLLSISSLLEKYTRERTKAVLTDSLVIKTDKVWLVTSGEDVEIPITELQVGDKIRIHTGNVIPIDGIVTDGEATVNEASITGESLPVMKVADTSVYAGTVIEEGSVVVKVRELSSNTKISKIIELIDNSENLKASVQSNAENLADRIVPFSFLGFFLTLIFTRNVNKALSLLMVDYSCAIKLSTPIAVISAIREAAVHDITIKGCKYLEAFSNADTIVFDKTGTLTNAEPTLEKIVSFGKYSEEEILKIAACLEEHFPHSVANAVVNAANERGIAHLEEHTEVNYVVAHGISTTLHGKKAIIGSKHFVVEDEHITVTDEQDELINEKSGACSVLYLAIGDELVGVLCISDPPRADAKDAITELKSLGIDNIVMLTGDSYKAAKMTAEQLGITEYKYQVLPEDKHKYIEDLKDKGHCVIMVGDGINDTPALAAANVSVAMNDASDIARETADITIKDSSLNQLARVRILSKELMERIHKNYRFILGFNSSLLLLGFMGVITPSISALLHNASTMMICAKSMTPLSDKKNKDKEVKKIEETSSTEE</sequence>
<protein>
    <recommendedName>
        <fullName evidence="8">Cd(2+)-exporting ATPase</fullName>
        <ecNumber evidence="8">7.2.2.21</ecNumber>
    </recommendedName>
</protein>
<keyword evidence="10" id="KW-0547">Nucleotide-binding</keyword>
<evidence type="ECO:0000256" key="11">
    <source>
        <dbReference type="SAM" id="MobiDB-lite"/>
    </source>
</evidence>
<evidence type="ECO:0000256" key="6">
    <source>
        <dbReference type="ARBA" id="ARBA00022989"/>
    </source>
</evidence>
<dbReference type="PROSITE" id="PS00154">
    <property type="entry name" value="ATPASE_E1_E2"/>
    <property type="match status" value="1"/>
</dbReference>
<comment type="subcellular location">
    <subcellularLocation>
        <location evidence="10">Cell membrane</location>
    </subcellularLocation>
    <subcellularLocation>
        <location evidence="1">Membrane</location>
        <topology evidence="1">Multi-pass membrane protein</topology>
    </subcellularLocation>
</comment>
<dbReference type="InterPro" id="IPR051014">
    <property type="entry name" value="Cation_Transport_ATPase_IB"/>
</dbReference>
<dbReference type="PRINTS" id="PR00119">
    <property type="entry name" value="CATATPASE"/>
</dbReference>
<evidence type="ECO:0000256" key="3">
    <source>
        <dbReference type="ARBA" id="ARBA00022539"/>
    </source>
</evidence>
<evidence type="ECO:0000256" key="5">
    <source>
        <dbReference type="ARBA" id="ARBA00022967"/>
    </source>
</evidence>
<dbReference type="RefSeq" id="WP_211147848.1">
    <property type="nucleotide sequence ID" value="NZ_JBBMEY010000024.1"/>
</dbReference>
<dbReference type="InterPro" id="IPR027256">
    <property type="entry name" value="P-typ_ATPase_IB"/>
</dbReference>
<dbReference type="CDD" id="cd07550">
    <property type="entry name" value="P-type_ATPase_HM"/>
    <property type="match status" value="1"/>
</dbReference>
<reference evidence="13 14" key="1">
    <citation type="submission" date="2024-03" db="EMBL/GenBank/DDBJ databases">
        <title>Human intestinal bacterial collection.</title>
        <authorList>
            <person name="Pauvert C."/>
            <person name="Hitch T.C.A."/>
            <person name="Clavel T."/>
        </authorList>
    </citation>
    <scope>NUCLEOTIDE SEQUENCE [LARGE SCALE GENOMIC DNA]</scope>
    <source>
        <strain evidence="13 14">CLA-AP-H18</strain>
    </source>
</reference>
<dbReference type="Proteomes" id="UP001478133">
    <property type="component" value="Unassembled WGS sequence"/>
</dbReference>
<keyword evidence="10" id="KW-0067">ATP-binding</keyword>
<accession>A0ABV1HUA7</accession>
<keyword evidence="10" id="KW-0479">Metal-binding</keyword>
<evidence type="ECO:0000256" key="1">
    <source>
        <dbReference type="ARBA" id="ARBA00004141"/>
    </source>
</evidence>